<gene>
    <name evidence="2" type="ORF">KTH89_11540</name>
</gene>
<dbReference type="AlphaFoldDB" id="A0A949NI47"/>
<feature type="coiled-coil region" evidence="1">
    <location>
        <begin position="10"/>
        <end position="99"/>
    </location>
</feature>
<name>A0A949NI47_9FIRM</name>
<sequence>MVNEYFDRTYDECKTEYDRQLEMLNQYRRQLEDIHKMMEFEKTQEDNESRIFSPYEEDHFNQENYEKLVEEESEVLIQIQELEIEVLNWKSKLESLREVQQQWNVETNDLKVKNKSDIINKLEYCIKLVDVDPVRCKLEMKNLLKLLKDL</sequence>
<protein>
    <submittedName>
        <fullName evidence="2">Uncharacterized protein</fullName>
    </submittedName>
</protein>
<dbReference type="Proteomes" id="UP000712157">
    <property type="component" value="Unassembled WGS sequence"/>
</dbReference>
<keyword evidence="1" id="KW-0175">Coiled coil</keyword>
<evidence type="ECO:0000313" key="2">
    <source>
        <dbReference type="EMBL" id="MBU9737175.1"/>
    </source>
</evidence>
<accession>A0A949NI47</accession>
<dbReference type="EMBL" id="JAHQCW010000017">
    <property type="protein sequence ID" value="MBU9737175.1"/>
    <property type="molecule type" value="Genomic_DNA"/>
</dbReference>
<comment type="caution">
    <text evidence="2">The sequence shown here is derived from an EMBL/GenBank/DDBJ whole genome shotgun (WGS) entry which is preliminary data.</text>
</comment>
<evidence type="ECO:0000313" key="3">
    <source>
        <dbReference type="Proteomes" id="UP000712157"/>
    </source>
</evidence>
<keyword evidence="3" id="KW-1185">Reference proteome</keyword>
<reference evidence="2" key="1">
    <citation type="submission" date="2021-06" db="EMBL/GenBank/DDBJ databases">
        <title>Description of novel taxa of the family Lachnospiraceae.</title>
        <authorList>
            <person name="Chaplin A.V."/>
            <person name="Sokolova S.R."/>
            <person name="Pikina A.P."/>
            <person name="Korzhanova M."/>
            <person name="Belova V."/>
            <person name="Korostin D."/>
            <person name="Efimov B.A."/>
        </authorList>
    </citation>
    <scope>NUCLEOTIDE SEQUENCE</scope>
    <source>
        <strain evidence="2">ASD5720</strain>
    </source>
</reference>
<dbReference type="RefSeq" id="WP_158345248.1">
    <property type="nucleotide sequence ID" value="NZ_JAHQCW010000017.1"/>
</dbReference>
<organism evidence="2 3">
    <name type="scientific">Diplocloster agilis</name>
    <dbReference type="NCBI Taxonomy" id="2850323"/>
    <lineage>
        <taxon>Bacteria</taxon>
        <taxon>Bacillati</taxon>
        <taxon>Bacillota</taxon>
        <taxon>Clostridia</taxon>
        <taxon>Lachnospirales</taxon>
        <taxon>Lachnospiraceae</taxon>
        <taxon>Diplocloster</taxon>
    </lineage>
</organism>
<evidence type="ECO:0000256" key="1">
    <source>
        <dbReference type="SAM" id="Coils"/>
    </source>
</evidence>
<proteinExistence type="predicted"/>